<accession>A0A917RQI8</accession>
<keyword evidence="5" id="KW-1185">Reference proteome</keyword>
<comment type="catalytic activity">
    <reaction evidence="3">
        <text>alpha,alpha-trehalose 6-phosphate + H2O = alpha,alpha-trehalose + phosphate</text>
        <dbReference type="Rhea" id="RHEA:23420"/>
        <dbReference type="ChEBI" id="CHEBI:15377"/>
        <dbReference type="ChEBI" id="CHEBI:16551"/>
        <dbReference type="ChEBI" id="CHEBI:43474"/>
        <dbReference type="ChEBI" id="CHEBI:58429"/>
        <dbReference type="EC" id="3.1.3.12"/>
    </reaction>
</comment>
<comment type="cofactor">
    <cofactor evidence="3">
        <name>Mg(2+)</name>
        <dbReference type="ChEBI" id="CHEBI:18420"/>
    </cofactor>
</comment>
<dbReference type="Proteomes" id="UP000645217">
    <property type="component" value="Unassembled WGS sequence"/>
</dbReference>
<comment type="pathway">
    <text evidence="3">Glycan biosynthesis; trehalose biosynthesis.</text>
</comment>
<evidence type="ECO:0000313" key="5">
    <source>
        <dbReference type="Proteomes" id="UP000645217"/>
    </source>
</evidence>
<comment type="function">
    <text evidence="2 3">Removes the phosphate from trehalose 6-phosphate to produce free trehalose.</text>
</comment>
<evidence type="ECO:0000313" key="4">
    <source>
        <dbReference type="EMBL" id="GGL19395.1"/>
    </source>
</evidence>
<comment type="caution">
    <text evidence="4">The sequence shown here is derived from an EMBL/GenBank/DDBJ whole genome shotgun (WGS) entry which is preliminary data.</text>
</comment>
<dbReference type="InterPro" id="IPR003337">
    <property type="entry name" value="Trehalose_PPase"/>
</dbReference>
<keyword evidence="3" id="KW-0460">Magnesium</keyword>
<dbReference type="PANTHER" id="PTHR43768">
    <property type="entry name" value="TREHALOSE 6-PHOSPHATE PHOSPHATASE"/>
    <property type="match status" value="1"/>
</dbReference>
<dbReference type="Pfam" id="PF02358">
    <property type="entry name" value="Trehalose_PPase"/>
    <property type="match status" value="1"/>
</dbReference>
<reference evidence="4" key="2">
    <citation type="submission" date="2020-09" db="EMBL/GenBank/DDBJ databases">
        <authorList>
            <person name="Sun Q."/>
            <person name="Ohkuma M."/>
        </authorList>
    </citation>
    <scope>NUCLEOTIDE SEQUENCE</scope>
    <source>
        <strain evidence="4">JCM 13064</strain>
    </source>
</reference>
<evidence type="ECO:0000256" key="1">
    <source>
        <dbReference type="ARBA" id="ARBA00022801"/>
    </source>
</evidence>
<evidence type="ECO:0000256" key="3">
    <source>
        <dbReference type="RuleBase" id="RU361117"/>
    </source>
</evidence>
<organism evidence="4 5">
    <name type="scientific">Sphaerisporangium melleum</name>
    <dbReference type="NCBI Taxonomy" id="321316"/>
    <lineage>
        <taxon>Bacteria</taxon>
        <taxon>Bacillati</taxon>
        <taxon>Actinomycetota</taxon>
        <taxon>Actinomycetes</taxon>
        <taxon>Streptosporangiales</taxon>
        <taxon>Streptosporangiaceae</taxon>
        <taxon>Sphaerisporangium</taxon>
    </lineage>
</organism>
<name>A0A917RQI8_9ACTN</name>
<dbReference type="NCBIfam" id="TIGR00685">
    <property type="entry name" value="T6PP"/>
    <property type="match status" value="1"/>
</dbReference>
<dbReference type="Gene3D" id="3.30.70.1020">
    <property type="entry name" value="Trehalose-6-phosphate phosphatase related protein, domain 2"/>
    <property type="match status" value="1"/>
</dbReference>
<dbReference type="SUPFAM" id="SSF56784">
    <property type="entry name" value="HAD-like"/>
    <property type="match status" value="1"/>
</dbReference>
<dbReference type="GO" id="GO:0005992">
    <property type="term" value="P:trehalose biosynthetic process"/>
    <property type="evidence" value="ECO:0007669"/>
    <property type="project" value="InterPro"/>
</dbReference>
<keyword evidence="1 3" id="KW-0378">Hydrolase</keyword>
<evidence type="ECO:0000256" key="2">
    <source>
        <dbReference type="ARBA" id="ARBA00024179"/>
    </source>
</evidence>
<dbReference type="EMBL" id="BMNT01000065">
    <property type="protein sequence ID" value="GGL19395.1"/>
    <property type="molecule type" value="Genomic_DNA"/>
</dbReference>
<comment type="similarity">
    <text evidence="3">Belongs to the trehalose phosphatase family.</text>
</comment>
<sequence>MTDDLLPDIAGLAAIKGDPRGAVIGLDFDGTLAPIVPDPADARVDPAAAAALVRLGGLVGAVAIVTGRPAATAVAYGQVEGGPGLGDVPGLVVLGQYGLERWEAGELTSPPPPPGVARVRAELPGLLASHGHPVSDGGVPGVTIEDKGRALAVHTRRAADPEGSLRALREPLAKLAAETGLLVEPGRLVLELRPAGMDKGHALAAFLAERGARSVLFAGDDLGDLAAFEAVRLSGLPGVTVCSASAEVTALAERADIVVNGPAGIAALLSALADALDAS</sequence>
<proteinExistence type="inferred from homology"/>
<protein>
    <recommendedName>
        <fullName evidence="3">Trehalose 6-phosphate phosphatase</fullName>
        <ecNumber evidence="3">3.1.3.12</ecNumber>
    </recommendedName>
</protein>
<dbReference type="AlphaFoldDB" id="A0A917RQI8"/>
<dbReference type="GO" id="GO:0046872">
    <property type="term" value="F:metal ion binding"/>
    <property type="evidence" value="ECO:0007669"/>
    <property type="project" value="UniProtKB-KW"/>
</dbReference>
<dbReference type="InterPro" id="IPR023214">
    <property type="entry name" value="HAD_sf"/>
</dbReference>
<dbReference type="PANTHER" id="PTHR43768:SF3">
    <property type="entry name" value="TREHALOSE 6-PHOSPHATE PHOSPHATASE"/>
    <property type="match status" value="1"/>
</dbReference>
<dbReference type="InterPro" id="IPR036412">
    <property type="entry name" value="HAD-like_sf"/>
</dbReference>
<dbReference type="InterPro" id="IPR044651">
    <property type="entry name" value="OTSB-like"/>
</dbReference>
<dbReference type="Gene3D" id="3.40.50.1000">
    <property type="entry name" value="HAD superfamily/HAD-like"/>
    <property type="match status" value="1"/>
</dbReference>
<dbReference type="EC" id="3.1.3.12" evidence="3"/>
<dbReference type="GO" id="GO:0004805">
    <property type="term" value="F:trehalose-phosphatase activity"/>
    <property type="evidence" value="ECO:0007669"/>
    <property type="project" value="UniProtKB-EC"/>
</dbReference>
<keyword evidence="3" id="KW-0479">Metal-binding</keyword>
<gene>
    <name evidence="4" type="ORF">GCM10007964_71770</name>
</gene>
<reference evidence="4" key="1">
    <citation type="journal article" date="2014" name="Int. J. Syst. Evol. Microbiol.">
        <title>Complete genome sequence of Corynebacterium casei LMG S-19264T (=DSM 44701T), isolated from a smear-ripened cheese.</title>
        <authorList>
            <consortium name="US DOE Joint Genome Institute (JGI-PGF)"/>
            <person name="Walter F."/>
            <person name="Albersmeier A."/>
            <person name="Kalinowski J."/>
            <person name="Ruckert C."/>
        </authorList>
    </citation>
    <scope>NUCLEOTIDE SEQUENCE</scope>
    <source>
        <strain evidence="4">JCM 13064</strain>
    </source>
</reference>